<organism evidence="2 3">
    <name type="scientific">Bacillus siamensis</name>
    <dbReference type="NCBI Taxonomy" id="659243"/>
    <lineage>
        <taxon>Bacteria</taxon>
        <taxon>Bacillati</taxon>
        <taxon>Bacillota</taxon>
        <taxon>Bacilli</taxon>
        <taxon>Bacillales</taxon>
        <taxon>Bacillaceae</taxon>
        <taxon>Bacillus</taxon>
        <taxon>Bacillus amyloliquefaciens group</taxon>
    </lineage>
</organism>
<dbReference type="AlphaFoldDB" id="A0AAI8N205"/>
<dbReference type="Gene3D" id="3.40.630.30">
    <property type="match status" value="1"/>
</dbReference>
<dbReference type="RefSeq" id="WP_016936924.1">
    <property type="nucleotide sequence ID" value="NZ_CP025001.1"/>
</dbReference>
<dbReference type="InterPro" id="IPR000182">
    <property type="entry name" value="GNAT_dom"/>
</dbReference>
<dbReference type="SUPFAM" id="SSF55729">
    <property type="entry name" value="Acyl-CoA N-acyltransferases (Nat)"/>
    <property type="match status" value="1"/>
</dbReference>
<name>A0AAI8N205_9BACI</name>
<dbReference type="PROSITE" id="PS51186">
    <property type="entry name" value="GNAT"/>
    <property type="match status" value="1"/>
</dbReference>
<dbReference type="EMBL" id="CP025001">
    <property type="protein sequence ID" value="AUJ79079.1"/>
    <property type="molecule type" value="Genomic_DNA"/>
</dbReference>
<dbReference type="KEGG" id="bsia:CWD84_20890"/>
<evidence type="ECO:0000313" key="2">
    <source>
        <dbReference type="EMBL" id="AUJ79079.1"/>
    </source>
</evidence>
<sequence length="158" mass="17711">MVAALSFYKPEHADGLNGFVLSEEDKMFTALPKDVLPQALVIRERYPTVVLKEDTPVGFFILHTSKETIAPYSNSVSAILLSALSIDARQQGKGYAKQAMLQLPAFAANYFPWCDEIVLAVNHRNHRAKNLYQSSGFIDKGRRRIGPIGEQHILHLFL</sequence>
<accession>A0AAI8N205</accession>
<protein>
    <submittedName>
        <fullName evidence="2">N-acetyltransferase</fullName>
    </submittedName>
</protein>
<dbReference type="GeneID" id="76426578"/>
<reference evidence="2 3" key="1">
    <citation type="submission" date="2017-11" db="EMBL/GenBank/DDBJ databases">
        <title>Genome sequence and genome mining of multiple bioactive secondary metabolites from a deep sea-derived Bacillus siamensis SCSIO 05746.</title>
        <authorList>
            <person name="Pan H.-Q."/>
            <person name="Ju J.-H."/>
        </authorList>
    </citation>
    <scope>NUCLEOTIDE SEQUENCE [LARGE SCALE GENOMIC DNA]</scope>
    <source>
        <strain evidence="2 3">SCSIO 05746</strain>
    </source>
</reference>
<dbReference type="GO" id="GO:0016747">
    <property type="term" value="F:acyltransferase activity, transferring groups other than amino-acyl groups"/>
    <property type="evidence" value="ECO:0007669"/>
    <property type="project" value="InterPro"/>
</dbReference>
<proteinExistence type="predicted"/>
<evidence type="ECO:0000259" key="1">
    <source>
        <dbReference type="PROSITE" id="PS51186"/>
    </source>
</evidence>
<dbReference type="Pfam" id="PF00583">
    <property type="entry name" value="Acetyltransf_1"/>
    <property type="match status" value="1"/>
</dbReference>
<feature type="domain" description="N-acetyltransferase" evidence="1">
    <location>
        <begin position="3"/>
        <end position="158"/>
    </location>
</feature>
<gene>
    <name evidence="2" type="ORF">CWD84_20890</name>
</gene>
<evidence type="ECO:0000313" key="3">
    <source>
        <dbReference type="Proteomes" id="UP000234366"/>
    </source>
</evidence>
<dbReference type="InterPro" id="IPR016181">
    <property type="entry name" value="Acyl_CoA_acyltransferase"/>
</dbReference>
<keyword evidence="3" id="KW-1185">Reference proteome</keyword>
<dbReference type="Proteomes" id="UP000234366">
    <property type="component" value="Chromosome"/>
</dbReference>